<keyword evidence="3" id="KW-0732">Signal</keyword>
<feature type="region of interest" description="Disordered" evidence="1">
    <location>
        <begin position="1116"/>
        <end position="1195"/>
    </location>
</feature>
<organism evidence="5 6">
    <name type="scientific">Taenia crassiceps</name>
    <dbReference type="NCBI Taxonomy" id="6207"/>
    <lineage>
        <taxon>Eukaryota</taxon>
        <taxon>Metazoa</taxon>
        <taxon>Spiralia</taxon>
        <taxon>Lophotrochozoa</taxon>
        <taxon>Platyhelminthes</taxon>
        <taxon>Cestoda</taxon>
        <taxon>Eucestoda</taxon>
        <taxon>Cyclophyllidea</taxon>
        <taxon>Taeniidae</taxon>
        <taxon>Taenia</taxon>
    </lineage>
</organism>
<gene>
    <name evidence="5" type="ORF">TcWFU_008715</name>
</gene>
<dbReference type="InterPro" id="IPR007110">
    <property type="entry name" value="Ig-like_dom"/>
</dbReference>
<feature type="domain" description="Ig-like" evidence="4">
    <location>
        <begin position="143"/>
        <end position="253"/>
    </location>
</feature>
<evidence type="ECO:0000259" key="4">
    <source>
        <dbReference type="PROSITE" id="PS50835"/>
    </source>
</evidence>
<protein>
    <recommendedName>
        <fullName evidence="4">Ig-like domain-containing protein</fullName>
    </recommendedName>
</protein>
<feature type="compositionally biased region" description="Polar residues" evidence="1">
    <location>
        <begin position="1033"/>
        <end position="1045"/>
    </location>
</feature>
<keyword evidence="6" id="KW-1185">Reference proteome</keyword>
<dbReference type="PROSITE" id="PS50835">
    <property type="entry name" value="IG_LIKE"/>
    <property type="match status" value="3"/>
</dbReference>
<keyword evidence="2" id="KW-1133">Transmembrane helix</keyword>
<evidence type="ECO:0000313" key="6">
    <source>
        <dbReference type="Proteomes" id="UP001651158"/>
    </source>
</evidence>
<feature type="compositionally biased region" description="Low complexity" evidence="1">
    <location>
        <begin position="1293"/>
        <end position="1311"/>
    </location>
</feature>
<feature type="transmembrane region" description="Helical" evidence="2">
    <location>
        <begin position="793"/>
        <end position="819"/>
    </location>
</feature>
<accession>A0ABR4QMR7</accession>
<dbReference type="Gene3D" id="2.60.40.10">
    <property type="entry name" value="Immunoglobulins"/>
    <property type="match status" value="4"/>
</dbReference>
<dbReference type="PANTHER" id="PTHR45889">
    <property type="entry name" value="IG-LIKE DOMAIN-CONTAINING PROTEIN"/>
    <property type="match status" value="1"/>
</dbReference>
<dbReference type="InterPro" id="IPR003599">
    <property type="entry name" value="Ig_sub"/>
</dbReference>
<dbReference type="InterPro" id="IPR036179">
    <property type="entry name" value="Ig-like_dom_sf"/>
</dbReference>
<dbReference type="PANTHER" id="PTHR45889:SF8">
    <property type="entry name" value="IG-LIKE DOMAIN-CONTAINING PROTEIN"/>
    <property type="match status" value="1"/>
</dbReference>
<reference evidence="5 6" key="1">
    <citation type="journal article" date="2022" name="Front. Cell. Infect. Microbiol.">
        <title>The Genomes of Two Strains of Taenia crassiceps the Animal Model for the Study of Human Cysticercosis.</title>
        <authorList>
            <person name="Bobes R.J."/>
            <person name="Estrada K."/>
            <person name="Rios-Valencia D.G."/>
            <person name="Calderon-Gallegos A."/>
            <person name="de la Torre P."/>
            <person name="Carrero J.C."/>
            <person name="Sanchez-Flores A."/>
            <person name="Laclette J.P."/>
        </authorList>
    </citation>
    <scope>NUCLEOTIDE SEQUENCE [LARGE SCALE GENOMIC DNA]</scope>
    <source>
        <strain evidence="5">WFUcys</strain>
    </source>
</reference>
<feature type="signal peptide" evidence="3">
    <location>
        <begin position="1"/>
        <end position="28"/>
    </location>
</feature>
<feature type="compositionally biased region" description="Low complexity" evidence="1">
    <location>
        <begin position="1268"/>
        <end position="1279"/>
    </location>
</feature>
<feature type="compositionally biased region" description="Polar residues" evidence="1">
    <location>
        <begin position="1280"/>
        <end position="1292"/>
    </location>
</feature>
<evidence type="ECO:0000313" key="5">
    <source>
        <dbReference type="EMBL" id="KAL5110837.1"/>
    </source>
</evidence>
<dbReference type="InterPro" id="IPR013783">
    <property type="entry name" value="Ig-like_fold"/>
</dbReference>
<dbReference type="SUPFAM" id="SSF48726">
    <property type="entry name" value="Immunoglobulin"/>
    <property type="match status" value="3"/>
</dbReference>
<dbReference type="EMBL" id="JAKROA010000002">
    <property type="protein sequence ID" value="KAL5110837.1"/>
    <property type="molecule type" value="Genomic_DNA"/>
</dbReference>
<evidence type="ECO:0000256" key="1">
    <source>
        <dbReference type="SAM" id="MobiDB-lite"/>
    </source>
</evidence>
<name>A0ABR4QMR7_9CEST</name>
<feature type="compositionally biased region" description="Polar residues" evidence="1">
    <location>
        <begin position="1180"/>
        <end position="1193"/>
    </location>
</feature>
<feature type="domain" description="Ig-like" evidence="4">
    <location>
        <begin position="372"/>
        <end position="496"/>
    </location>
</feature>
<evidence type="ECO:0000256" key="3">
    <source>
        <dbReference type="SAM" id="SignalP"/>
    </source>
</evidence>
<feature type="compositionally biased region" description="Gly residues" evidence="1">
    <location>
        <begin position="1129"/>
        <end position="1142"/>
    </location>
</feature>
<dbReference type="Proteomes" id="UP001651158">
    <property type="component" value="Unassembled WGS sequence"/>
</dbReference>
<feature type="region of interest" description="Disordered" evidence="1">
    <location>
        <begin position="1022"/>
        <end position="1051"/>
    </location>
</feature>
<comment type="caution">
    <text evidence="5">The sequence shown here is derived from an EMBL/GenBank/DDBJ whole genome shotgun (WGS) entry which is preliminary data.</text>
</comment>
<sequence>MACTNQLGPLPRLLRCLLVYICISFVVGSEGQTRLTSNVALERPIPEGTEVTLTCSSDSSSGSGVLRILRRRGGGEGIDGFEDLANFATRVVQISADRPDIAATFVVSRKDDGAVFICGDVETLGFQSQTSAVSRTIRIQFDPQSMSLKSIPEGRMREDMSKVIICQTDEGGANPAVNVTWRHLSPLGGVEALGEEMRPTSAYRISSSGSGRGFVTQSNLTVLAHRRLNGHRIECSVEKPGRIALLRQSETLEVIFAPNSVHIHPSTTSGVLEGEVVSLTCTVAVSHPPATVRWFEFPPGSGGAADSGREITDLAQIDMTPGEYGGMLVDSTLRVSKTFRSNSQTEYQCVVNQAALNNPVVAEYKLNILYPPAVEIVSLPNDPTEGQSVTLSCLTHGGIPDKSFAFSWWHAKDLKIPSTLTQNSQPTTQQELSPALAKSLVSSLNITALAELFATHMTQIPGHTGRHLLLDAITVKENGWYGCQVVNGAGNAQSLHLLLINYAPRIHPSTKFIQYAQLGMKTEFVLTVEARPARAEFMWFWIGDDTTLANKARSKILSQSSAQAIIRSRRSAAPLKAISTSVAPWINRVKQTSTAIGANGLTFTLAFREVVESDFGLYMCQVNHKAGNREFYFELKPQSDAKGINPDSIRITSEGSKVRVEFEPPNSQFYSRIVLRICLPSRVSTSPVVGSGRSIRPSGELVFLRPIKDTSSASLASSAVDIVGATTTVSNDECGDYEVTFAELGFLQLELDRPVAEYTFQFLVYHGTQLRQITRPVRWTVGNQPQASASSRLLVQLIIGILITLLVVCLIAFLIYYFCTCIKRKNMKKLAPATSNGLLHGPRTYQTLDSNKPFASPPSGAGSICADIGSGSLHTGPMPTLSIASSINEDNENRRTPGSSCQSAKGFYSPQPASHMANSAHPLLENTYHTLQNSEMRGSPSNASHVSALTQRILSEVYIAAAKAASIAVSESLASGSMDAVNQTIGGTGSYRPNSHFAESASMIGGSISALDGLGGYPVTTPNGVSRMRKSPNTRTTTPTYQGHLTPQPVPSTPQFMGQQILRPRIPSQTGSNYGWASPMLTPQATMRLNEAANALAAAAAAAVLEATSATPDLGVQGGGAHASRFSGSAGGGGGGGNGGLGTSSEDGESISSNSFFPRGSDGKTSSQEVSMKGQKRKPVQSSCKGPPSNTGMESLLPMLTISPNMASNYPQIMDPRGTRTSPAELPAYFPSTPMEGMWMQNFQSIDNPRTSEEAKFNPYPTVQTEAGSNTSTTGVVSTFAKSPTSAATNRPSAINPQPSSSSASYTTDDSNPNDNTLRANPDMQGLKLPAQSEKQPIPPPSQMAAESQK</sequence>
<evidence type="ECO:0000256" key="2">
    <source>
        <dbReference type="SAM" id="Phobius"/>
    </source>
</evidence>
<keyword evidence="2" id="KW-0812">Transmembrane</keyword>
<feature type="domain" description="Ig-like" evidence="4">
    <location>
        <begin position="258"/>
        <end position="367"/>
    </location>
</feature>
<feature type="region of interest" description="Disordered" evidence="1">
    <location>
        <begin position="1251"/>
        <end position="1350"/>
    </location>
</feature>
<proteinExistence type="predicted"/>
<keyword evidence="2" id="KW-0472">Membrane</keyword>
<dbReference type="SMART" id="SM00409">
    <property type="entry name" value="IG"/>
    <property type="match status" value="3"/>
</dbReference>
<feature type="chain" id="PRO_5045241951" description="Ig-like domain-containing protein" evidence="3">
    <location>
        <begin position="29"/>
        <end position="1350"/>
    </location>
</feature>